<evidence type="ECO:0000313" key="1">
    <source>
        <dbReference type="EMBL" id="GAH45708.1"/>
    </source>
</evidence>
<dbReference type="EMBL" id="BARU01010181">
    <property type="protein sequence ID" value="GAH45708.1"/>
    <property type="molecule type" value="Genomic_DNA"/>
</dbReference>
<organism evidence="1">
    <name type="scientific">marine sediment metagenome</name>
    <dbReference type="NCBI Taxonomy" id="412755"/>
    <lineage>
        <taxon>unclassified sequences</taxon>
        <taxon>metagenomes</taxon>
        <taxon>ecological metagenomes</taxon>
    </lineage>
</organism>
<name>X1HK67_9ZZZZ</name>
<sequence>MIRKNLSLFPFLFIFIILLATFSFSQQKGSVEKIVISKA</sequence>
<feature type="non-terminal residue" evidence="1">
    <location>
        <position position="39"/>
    </location>
</feature>
<protein>
    <submittedName>
        <fullName evidence="1">Uncharacterized protein</fullName>
    </submittedName>
</protein>
<comment type="caution">
    <text evidence="1">The sequence shown here is derived from an EMBL/GenBank/DDBJ whole genome shotgun (WGS) entry which is preliminary data.</text>
</comment>
<dbReference type="AlphaFoldDB" id="X1HK67"/>
<proteinExistence type="predicted"/>
<reference evidence="1" key="1">
    <citation type="journal article" date="2014" name="Front. Microbiol.">
        <title>High frequency of phylogenetically diverse reductive dehalogenase-homologous genes in deep subseafloor sedimentary metagenomes.</title>
        <authorList>
            <person name="Kawai M."/>
            <person name="Futagami T."/>
            <person name="Toyoda A."/>
            <person name="Takaki Y."/>
            <person name="Nishi S."/>
            <person name="Hori S."/>
            <person name="Arai W."/>
            <person name="Tsubouchi T."/>
            <person name="Morono Y."/>
            <person name="Uchiyama I."/>
            <person name="Ito T."/>
            <person name="Fujiyama A."/>
            <person name="Inagaki F."/>
            <person name="Takami H."/>
        </authorList>
    </citation>
    <scope>NUCLEOTIDE SEQUENCE</scope>
    <source>
        <strain evidence="1">Expedition CK06-06</strain>
    </source>
</reference>
<gene>
    <name evidence="1" type="ORF">S03H2_19490</name>
</gene>
<accession>X1HK67</accession>